<dbReference type="EMBL" id="FOIL01000005">
    <property type="protein sequence ID" value="SET12400.1"/>
    <property type="molecule type" value="Genomic_DNA"/>
</dbReference>
<reference evidence="1 2" key="1">
    <citation type="submission" date="2016-10" db="EMBL/GenBank/DDBJ databases">
        <authorList>
            <person name="de Groot N.N."/>
        </authorList>
    </citation>
    <scope>NUCLEOTIDE SEQUENCE [LARGE SCALE GENOMIC DNA]</scope>
    <source>
        <strain evidence="1 2">KH1P1</strain>
    </source>
</reference>
<dbReference type="Pfam" id="PF19539">
    <property type="entry name" value="DUF6063"/>
    <property type="match status" value="1"/>
</dbReference>
<keyword evidence="2" id="KW-1185">Reference proteome</keyword>
<name>A0A1I0BZ61_9FIRM</name>
<dbReference type="eggNOG" id="ENOG502Z9RV">
    <property type="taxonomic scope" value="Bacteria"/>
</dbReference>
<proteinExistence type="predicted"/>
<dbReference type="AlphaFoldDB" id="A0A1I0BZ61"/>
<dbReference type="OrthoDB" id="1998518at2"/>
<evidence type="ECO:0000313" key="1">
    <source>
        <dbReference type="EMBL" id="SET12400.1"/>
    </source>
</evidence>
<sequence length="235" mass="27399">MMKSALKLYHQLMKKGWIDRDDDGVLWGFVEDSEARDELDQMGAELGFEIIPAQNRIYMVPTQDNDLFLKNNIDYRSDIKAGNDVRTRDLYLLNYLAIYILYIFFKGEGAETLVRDFITKEQLIKEFTDHCIRVTQKGVDGEDKEEDFSDSFFMLAEDWLGKKEGDPSSRRVDDRYGIVNKILLKFRADDLFVEGEDGRVAPTKKTKDLMPYVLRKERAQMINAWIEGDKHATDK</sequence>
<dbReference type="InterPro" id="IPR045707">
    <property type="entry name" value="DUF6063"/>
</dbReference>
<evidence type="ECO:0000313" key="2">
    <source>
        <dbReference type="Proteomes" id="UP000199820"/>
    </source>
</evidence>
<gene>
    <name evidence="1" type="ORF">SAMN04487771_100591</name>
</gene>
<dbReference type="STRING" id="1526.SAMN02910262_00804"/>
<organism evidence="1 2">
    <name type="scientific">[Clostridium] aminophilum</name>
    <dbReference type="NCBI Taxonomy" id="1526"/>
    <lineage>
        <taxon>Bacteria</taxon>
        <taxon>Bacillati</taxon>
        <taxon>Bacillota</taxon>
        <taxon>Clostridia</taxon>
        <taxon>Lachnospirales</taxon>
        <taxon>Lachnospiraceae</taxon>
    </lineage>
</organism>
<protein>
    <submittedName>
        <fullName evidence="1">Uncharacterized protein</fullName>
    </submittedName>
</protein>
<dbReference type="Proteomes" id="UP000199820">
    <property type="component" value="Unassembled WGS sequence"/>
</dbReference>
<accession>A0A1I0BZ61</accession>